<dbReference type="EMBL" id="ADAQ01000013">
    <property type="protein sequence ID" value="EEY71406.1"/>
    <property type="molecule type" value="Genomic_DNA"/>
</dbReference>
<name>D0IBY8_GRIHO</name>
<gene>
    <name evidence="1" type="ORF">VHA_003267</name>
</gene>
<proteinExistence type="predicted"/>
<evidence type="ECO:0000313" key="2">
    <source>
        <dbReference type="Proteomes" id="UP000003604"/>
    </source>
</evidence>
<accession>D0IBY8</accession>
<keyword evidence="2" id="KW-1185">Reference proteome</keyword>
<protein>
    <submittedName>
        <fullName evidence="1">Uncharacterized protein</fullName>
    </submittedName>
</protein>
<evidence type="ECO:0000313" key="1">
    <source>
        <dbReference type="EMBL" id="EEY71406.1"/>
    </source>
</evidence>
<sequence length="38" mass="4227">MQREVWHVCCAVNDRSRLMAEEKQGKKGQGAIGLRLAG</sequence>
<dbReference type="Proteomes" id="UP000003604">
    <property type="component" value="Unassembled WGS sequence"/>
</dbReference>
<organism evidence="1 2">
    <name type="scientific">Grimontia hollisae CIP 101886</name>
    <dbReference type="NCBI Taxonomy" id="675812"/>
    <lineage>
        <taxon>Bacteria</taxon>
        <taxon>Pseudomonadati</taxon>
        <taxon>Pseudomonadota</taxon>
        <taxon>Gammaproteobacteria</taxon>
        <taxon>Vibrionales</taxon>
        <taxon>Vibrionaceae</taxon>
        <taxon>Grimontia</taxon>
    </lineage>
</organism>
<dbReference type="AlphaFoldDB" id="D0IBY8"/>
<reference evidence="1 2" key="1">
    <citation type="submission" date="2009-10" db="EMBL/GenBank/DDBJ databases">
        <authorList>
            <consortium name="Los Alamos National Laboratory (LANL)"/>
            <consortium name="National Microbial Pathogen Data Resource (NMPDR)"/>
            <person name="Saunders E.H."/>
            <person name="Munk A.C."/>
            <person name="Tapia R."/>
            <person name="Green L."/>
            <person name="Rogers Y."/>
            <person name="Detter J.C."/>
            <person name="Bruce D."/>
            <person name="Brettin T.S."/>
            <person name="Colwell R.R."/>
            <person name="Huq A."/>
            <person name="Grim C.J."/>
            <person name="Hasan N.A."/>
            <person name="Bartels D."/>
            <person name="Vonstein V."/>
        </authorList>
    </citation>
    <scope>NUCLEOTIDE SEQUENCE [LARGE SCALE GENOMIC DNA]</scope>
    <source>
        <strain evidence="1 2">CIP 101886</strain>
    </source>
</reference>
<comment type="caution">
    <text evidence="1">The sequence shown here is derived from an EMBL/GenBank/DDBJ whole genome shotgun (WGS) entry which is preliminary data.</text>
</comment>